<comment type="caution">
    <text evidence="2">The sequence shown here is derived from an EMBL/GenBank/DDBJ whole genome shotgun (WGS) entry which is preliminary data.</text>
</comment>
<keyword evidence="3" id="KW-1185">Reference proteome</keyword>
<proteinExistence type="predicted"/>
<organism evidence="2 3">
    <name type="scientific">Halobellus litoreus</name>
    <dbReference type="NCBI Taxonomy" id="755310"/>
    <lineage>
        <taxon>Archaea</taxon>
        <taxon>Methanobacteriati</taxon>
        <taxon>Methanobacteriota</taxon>
        <taxon>Stenosarchaea group</taxon>
        <taxon>Halobacteria</taxon>
        <taxon>Halobacteriales</taxon>
        <taxon>Haloferacaceae</taxon>
        <taxon>Halobellus</taxon>
    </lineage>
</organism>
<evidence type="ECO:0000313" key="3">
    <source>
        <dbReference type="Proteomes" id="UP001597092"/>
    </source>
</evidence>
<evidence type="ECO:0000313" key="2">
    <source>
        <dbReference type="EMBL" id="MFD1684107.1"/>
    </source>
</evidence>
<gene>
    <name evidence="2" type="ORF">ACFSAS_00605</name>
</gene>
<name>A0ABD6DS70_9EURY</name>
<accession>A0ABD6DS70</accession>
<protein>
    <submittedName>
        <fullName evidence="2">DUF362 domain-containing protein</fullName>
    </submittedName>
</protein>
<dbReference type="EMBL" id="JBHUDP010000001">
    <property type="protein sequence ID" value="MFD1684107.1"/>
    <property type="molecule type" value="Genomic_DNA"/>
</dbReference>
<sequence>MDGNDAVEALSVPEATILDACGDPPLPEMGVIEQVWDTDPIPSDEVRERAAGAAETLPLDSVPEGGEIALGVGSRGIANLPEIVAGVVDALSEAGYEPFVFPAMGSHGGATGEGQREMLNELGVTEEAIGCEIRSSMEVVEVGRTPERDVPVVADANAAAADGIVPINRVKPHTDFDGVVESGLSKMLVIGMGKQRGAKIAHEWAVDWSFRKMIPEITEQLLSELPVVGGVAIVEDQHDDTSILEGVPPSGFLDREAELLETAYEIMPKIPFEEVDVAVFDRQGKDVSGQGLDTNVIGRRPFAINEPEPESPRIKRIYVRGLTETTHGNAMGVGSADVIHEDIVAELDAPTTLINALTASTIRGVRLPPVVETDRAGLVAALSTIGVVDTDTVRVLRAPDTMRLHRLHASPALVEEARSREDLRVVAEPSPIAFEDGAFAAGYGEDHD</sequence>
<dbReference type="AlphaFoldDB" id="A0ABD6DS70"/>
<dbReference type="Gene3D" id="3.40.50.11440">
    <property type="match status" value="1"/>
</dbReference>
<dbReference type="InterPro" id="IPR007160">
    <property type="entry name" value="DUF362"/>
</dbReference>
<evidence type="ECO:0000259" key="1">
    <source>
        <dbReference type="Pfam" id="PF04015"/>
    </source>
</evidence>
<dbReference type="Pfam" id="PF04015">
    <property type="entry name" value="DUF362"/>
    <property type="match status" value="1"/>
</dbReference>
<feature type="domain" description="DUF362" evidence="1">
    <location>
        <begin position="81"/>
        <end position="239"/>
    </location>
</feature>
<dbReference type="RefSeq" id="WP_256308391.1">
    <property type="nucleotide sequence ID" value="NZ_JANHAW010000002.1"/>
</dbReference>
<reference evidence="2 3" key="1">
    <citation type="journal article" date="2019" name="Int. J. Syst. Evol. Microbiol.">
        <title>The Global Catalogue of Microorganisms (GCM) 10K type strain sequencing project: providing services to taxonomists for standard genome sequencing and annotation.</title>
        <authorList>
            <consortium name="The Broad Institute Genomics Platform"/>
            <consortium name="The Broad Institute Genome Sequencing Center for Infectious Disease"/>
            <person name="Wu L."/>
            <person name="Ma J."/>
        </authorList>
    </citation>
    <scope>NUCLEOTIDE SEQUENCE [LARGE SCALE GENOMIC DNA]</scope>
    <source>
        <strain evidence="2 3">CGMCC 1.10387</strain>
    </source>
</reference>
<dbReference type="Proteomes" id="UP001597092">
    <property type="component" value="Unassembled WGS sequence"/>
</dbReference>